<evidence type="ECO:0000313" key="2">
    <source>
        <dbReference type="EMBL" id="CAD9435902.1"/>
    </source>
</evidence>
<evidence type="ECO:0000256" key="1">
    <source>
        <dbReference type="SAM" id="MobiDB-lite"/>
    </source>
</evidence>
<dbReference type="AlphaFoldDB" id="A0A7S2CUH3"/>
<protein>
    <submittedName>
        <fullName evidence="2">Uncharacterized protein</fullName>
    </submittedName>
</protein>
<reference evidence="2" key="1">
    <citation type="submission" date="2021-01" db="EMBL/GenBank/DDBJ databases">
        <authorList>
            <person name="Corre E."/>
            <person name="Pelletier E."/>
            <person name="Niang G."/>
            <person name="Scheremetjew M."/>
            <person name="Finn R."/>
            <person name="Kale V."/>
            <person name="Holt S."/>
            <person name="Cochrane G."/>
            <person name="Meng A."/>
            <person name="Brown T."/>
            <person name="Cohen L."/>
        </authorList>
    </citation>
    <scope>NUCLEOTIDE SEQUENCE</scope>
    <source>
        <strain evidence="2">CCMP1381</strain>
    </source>
</reference>
<proteinExistence type="predicted"/>
<accession>A0A7S2CUH3</accession>
<gene>
    <name evidence="2" type="ORF">DSPE1174_LOCUS17245</name>
</gene>
<feature type="region of interest" description="Disordered" evidence="1">
    <location>
        <begin position="1"/>
        <end position="20"/>
    </location>
</feature>
<organism evidence="2">
    <name type="scientific">Octactis speculum</name>
    <dbReference type="NCBI Taxonomy" id="3111310"/>
    <lineage>
        <taxon>Eukaryota</taxon>
        <taxon>Sar</taxon>
        <taxon>Stramenopiles</taxon>
        <taxon>Ochrophyta</taxon>
        <taxon>Dictyochophyceae</taxon>
        <taxon>Dictyochales</taxon>
        <taxon>Dictyochaceae</taxon>
        <taxon>Octactis</taxon>
    </lineage>
</organism>
<name>A0A7S2CUH3_9STRA</name>
<sequence>MSVEKTRTSKAGIWKHSKEDQKHAATAESAIVTSTAIGLSWNLSYNNGALMYVPDIRFCVICPWCDIPVSAIQATKENPFQKQRIRSGVSAGVWRYGRIRVLV</sequence>
<dbReference type="EMBL" id="HBGS01033526">
    <property type="protein sequence ID" value="CAD9435902.1"/>
    <property type="molecule type" value="Transcribed_RNA"/>
</dbReference>